<evidence type="ECO:0000313" key="1">
    <source>
        <dbReference type="EMBL" id="KAJ9112691.1"/>
    </source>
</evidence>
<comment type="caution">
    <text evidence="1">The sequence shown here is derived from an EMBL/GenBank/DDBJ whole genome shotgun (WGS) entry which is preliminary data.</text>
</comment>
<keyword evidence="2" id="KW-1185">Reference proteome</keyword>
<reference evidence="1" key="1">
    <citation type="submission" date="2023-04" db="EMBL/GenBank/DDBJ databases">
        <title>Draft Genome sequencing of Naganishia species isolated from polar environments using Oxford Nanopore Technology.</title>
        <authorList>
            <person name="Leo P."/>
            <person name="Venkateswaran K."/>
        </authorList>
    </citation>
    <scope>NUCLEOTIDE SEQUENCE</scope>
    <source>
        <strain evidence="1">MNA-CCFEE 5425</strain>
    </source>
</reference>
<accession>A0ACC2WPE0</accession>
<sequence>MSAPKYINKLQGKKVIVIGGSAGIGYCAAEASLESGSHVYIASSSSTRVDKAVAQLQADAAGTEAVKGSIQGREIDLTSDESVEQFIAWVSGDTVAGKDKGVDHIIFTAGDALQLGDLMETDFEDARKAFDVRFWGALRVIQIAHPEMKDRGRLGSITITSNGRTELPAYLLVYRGPWHTAQQRAG</sequence>
<gene>
    <name evidence="1" type="ORF">QFC22_006193</name>
</gene>
<dbReference type="EMBL" id="JASBWU010000024">
    <property type="protein sequence ID" value="KAJ9112691.1"/>
    <property type="molecule type" value="Genomic_DNA"/>
</dbReference>
<organism evidence="1 2">
    <name type="scientific">Naganishia vaughanmartiniae</name>
    <dbReference type="NCBI Taxonomy" id="1424756"/>
    <lineage>
        <taxon>Eukaryota</taxon>
        <taxon>Fungi</taxon>
        <taxon>Dikarya</taxon>
        <taxon>Basidiomycota</taxon>
        <taxon>Agaricomycotina</taxon>
        <taxon>Tremellomycetes</taxon>
        <taxon>Filobasidiales</taxon>
        <taxon>Filobasidiaceae</taxon>
        <taxon>Naganishia</taxon>
    </lineage>
</organism>
<evidence type="ECO:0000313" key="2">
    <source>
        <dbReference type="Proteomes" id="UP001243375"/>
    </source>
</evidence>
<protein>
    <submittedName>
        <fullName evidence="1">Uncharacterized protein</fullName>
    </submittedName>
</protein>
<proteinExistence type="predicted"/>
<dbReference type="Proteomes" id="UP001243375">
    <property type="component" value="Unassembled WGS sequence"/>
</dbReference>
<name>A0ACC2WPE0_9TREE</name>